<dbReference type="AlphaFoldDB" id="A0A4Q7P2X8"/>
<sequence length="244" mass="28629">MTKYDQIRKVVAKIMEDSEKHHIQEIREECKKIGIDLNPERNAISNVLFSMKKEGVLDSGEEKGVYWKAEKLKKDVQDSQPGEPEKKGQKIKKAQKEKKIEKELFSDINRVNTGQKKAQDTSSDLDRELKLDWEKFFVLKPQNRRNQEKRITITKEGELRLNSMLQKEIQSRKIEIIMSRDCRTILLNPQGKNAHDFTKAGTIKNTDLTELLSRLKLAFPVFYKVTWDQEMKLWKGELDIPDKK</sequence>
<gene>
    <name evidence="2" type="ORF">EV209_2512</name>
</gene>
<feature type="region of interest" description="Disordered" evidence="1">
    <location>
        <begin position="74"/>
        <end position="94"/>
    </location>
</feature>
<evidence type="ECO:0000313" key="2">
    <source>
        <dbReference type="EMBL" id="RZS94144.1"/>
    </source>
</evidence>
<dbReference type="EMBL" id="SGXF01000005">
    <property type="protein sequence ID" value="RZS94144.1"/>
    <property type="molecule type" value="Genomic_DNA"/>
</dbReference>
<comment type="caution">
    <text evidence="2">The sequence shown here is derived from an EMBL/GenBank/DDBJ whole genome shotgun (WGS) entry which is preliminary data.</text>
</comment>
<proteinExistence type="predicted"/>
<dbReference type="OrthoDB" id="9846829at2"/>
<protein>
    <submittedName>
        <fullName evidence="2">Uncharacterized protein</fullName>
    </submittedName>
</protein>
<dbReference type="RefSeq" id="WP_130435776.1">
    <property type="nucleotide sequence ID" value="NZ_SGXF01000005.1"/>
</dbReference>
<keyword evidence="3" id="KW-1185">Reference proteome</keyword>
<evidence type="ECO:0000256" key="1">
    <source>
        <dbReference type="SAM" id="MobiDB-lite"/>
    </source>
</evidence>
<dbReference type="Proteomes" id="UP000292927">
    <property type="component" value="Unassembled WGS sequence"/>
</dbReference>
<feature type="compositionally biased region" description="Basic and acidic residues" evidence="1">
    <location>
        <begin position="74"/>
        <end position="88"/>
    </location>
</feature>
<organism evidence="2 3">
    <name type="scientific">Cuneatibacter caecimuris</name>
    <dbReference type="NCBI Taxonomy" id="1796618"/>
    <lineage>
        <taxon>Bacteria</taxon>
        <taxon>Bacillati</taxon>
        <taxon>Bacillota</taxon>
        <taxon>Clostridia</taxon>
        <taxon>Lachnospirales</taxon>
        <taxon>Lachnospiraceae</taxon>
        <taxon>Cuneatibacter</taxon>
    </lineage>
</organism>
<evidence type="ECO:0000313" key="3">
    <source>
        <dbReference type="Proteomes" id="UP000292927"/>
    </source>
</evidence>
<name>A0A4Q7P2X8_9FIRM</name>
<reference evidence="2 3" key="1">
    <citation type="submission" date="2019-02" db="EMBL/GenBank/DDBJ databases">
        <title>Genomic Encyclopedia of Type Strains, Phase IV (KMG-IV): sequencing the most valuable type-strain genomes for metagenomic binning, comparative biology and taxonomic classification.</title>
        <authorList>
            <person name="Goeker M."/>
        </authorList>
    </citation>
    <scope>NUCLEOTIDE SEQUENCE [LARGE SCALE GENOMIC DNA]</scope>
    <source>
        <strain evidence="2 3">DSM 29486</strain>
    </source>
</reference>
<accession>A0A4Q7P2X8</accession>